<dbReference type="RefSeq" id="XP_025397058.1">
    <property type="nucleotide sequence ID" value="XM_025537836.1"/>
</dbReference>
<keyword evidence="3" id="KW-1185">Reference proteome</keyword>
<dbReference type="VEuPathDB" id="FungiDB:BO70DRAFT_106090"/>
<keyword evidence="1" id="KW-0812">Transmembrane</keyword>
<name>A0A317VME8_9EURO</name>
<reference evidence="2 3" key="1">
    <citation type="submission" date="2016-12" db="EMBL/GenBank/DDBJ databases">
        <title>The genomes of Aspergillus section Nigri reveals drivers in fungal speciation.</title>
        <authorList>
            <consortium name="DOE Joint Genome Institute"/>
            <person name="Vesth T.C."/>
            <person name="Nybo J."/>
            <person name="Theobald S."/>
            <person name="Brandl J."/>
            <person name="Frisvad J.C."/>
            <person name="Nielsen K.F."/>
            <person name="Lyhne E.K."/>
            <person name="Kogle M.E."/>
            <person name="Kuo A."/>
            <person name="Riley R."/>
            <person name="Clum A."/>
            <person name="Nolan M."/>
            <person name="Lipzen A."/>
            <person name="Salamov A."/>
            <person name="Henrissat B."/>
            <person name="Wiebenga A."/>
            <person name="De Vries R.P."/>
            <person name="Grigoriev I.V."/>
            <person name="Mortensen U.H."/>
            <person name="Andersen M.R."/>
            <person name="Baker S.E."/>
        </authorList>
    </citation>
    <scope>NUCLEOTIDE SEQUENCE [LARGE SCALE GENOMIC DNA]</scope>
    <source>
        <strain evidence="2 3">CBS 117.55</strain>
    </source>
</reference>
<dbReference type="Proteomes" id="UP000247233">
    <property type="component" value="Unassembled WGS sequence"/>
</dbReference>
<dbReference type="GeneID" id="37060073"/>
<proteinExistence type="predicted"/>
<keyword evidence="1" id="KW-0472">Membrane</keyword>
<accession>A0A317VME8</accession>
<dbReference type="AlphaFoldDB" id="A0A317VME8"/>
<comment type="caution">
    <text evidence="2">The sequence shown here is derived from an EMBL/GenBank/DDBJ whole genome shotgun (WGS) entry which is preliminary data.</text>
</comment>
<feature type="transmembrane region" description="Helical" evidence="1">
    <location>
        <begin position="61"/>
        <end position="78"/>
    </location>
</feature>
<gene>
    <name evidence="2" type="ORF">BO70DRAFT_106090</name>
</gene>
<sequence>MSRLLVSFFSPGLFSRRCFQLSPPYSVYYLMAGVLFLFFHEIWCSHVGIGMGTDVDDGCMALIMLFFPCITLMAWMAMQSF</sequence>
<dbReference type="EMBL" id="MSFL01000023">
    <property type="protein sequence ID" value="PWY74411.1"/>
    <property type="molecule type" value="Genomic_DNA"/>
</dbReference>
<feature type="transmembrane region" description="Helical" evidence="1">
    <location>
        <begin position="28"/>
        <end position="49"/>
    </location>
</feature>
<evidence type="ECO:0000256" key="1">
    <source>
        <dbReference type="SAM" id="Phobius"/>
    </source>
</evidence>
<keyword evidence="1" id="KW-1133">Transmembrane helix</keyword>
<organism evidence="2 3">
    <name type="scientific">Aspergillus heteromorphus CBS 117.55</name>
    <dbReference type="NCBI Taxonomy" id="1448321"/>
    <lineage>
        <taxon>Eukaryota</taxon>
        <taxon>Fungi</taxon>
        <taxon>Dikarya</taxon>
        <taxon>Ascomycota</taxon>
        <taxon>Pezizomycotina</taxon>
        <taxon>Eurotiomycetes</taxon>
        <taxon>Eurotiomycetidae</taxon>
        <taxon>Eurotiales</taxon>
        <taxon>Aspergillaceae</taxon>
        <taxon>Aspergillus</taxon>
        <taxon>Aspergillus subgen. Circumdati</taxon>
    </lineage>
</organism>
<protein>
    <submittedName>
        <fullName evidence="2">Uncharacterized protein</fullName>
    </submittedName>
</protein>
<evidence type="ECO:0000313" key="3">
    <source>
        <dbReference type="Proteomes" id="UP000247233"/>
    </source>
</evidence>
<evidence type="ECO:0000313" key="2">
    <source>
        <dbReference type="EMBL" id="PWY74411.1"/>
    </source>
</evidence>